<accession>A0A347WG82</accession>
<evidence type="ECO:0000313" key="3">
    <source>
        <dbReference type="Proteomes" id="UP000264120"/>
    </source>
</evidence>
<dbReference type="EMBL" id="CP023037">
    <property type="protein sequence ID" value="AXY23875.1"/>
    <property type="molecule type" value="Genomic_DNA"/>
</dbReference>
<feature type="transmembrane region" description="Helical" evidence="1">
    <location>
        <begin position="100"/>
        <end position="123"/>
    </location>
</feature>
<protein>
    <submittedName>
        <fullName evidence="2">Uncharacterized protein</fullName>
    </submittedName>
</protein>
<evidence type="ECO:0000313" key="2">
    <source>
        <dbReference type="EMBL" id="AXY23875.1"/>
    </source>
</evidence>
<dbReference type="AlphaFoldDB" id="A0A347WG82"/>
<gene>
    <name evidence="2" type="ORF">CD178_03131</name>
</gene>
<sequence length="131" mass="14421">MMLSVVNRDRAFPDKAATSGSGRIATEVRPVCSIHRLVKIDLIRYHRGVKRQGEAMIEKLREINGGRTLLMNVGVLFCIIIMLGLANLICRFVLKTDLTYLMPWLIGAAVVYCFGPALALWCLTGSPSGDA</sequence>
<proteinExistence type="predicted"/>
<feature type="transmembrane region" description="Helical" evidence="1">
    <location>
        <begin position="69"/>
        <end position="94"/>
    </location>
</feature>
<reference evidence="2 3" key="1">
    <citation type="submission" date="2017-08" db="EMBL/GenBank/DDBJ databases">
        <title>Complete genome sequence of Gluconacetobacter saccharivorans CV1 isolated from Fermented Vinegar.</title>
        <authorList>
            <person name="Kim S.-Y."/>
        </authorList>
    </citation>
    <scope>NUCLEOTIDE SEQUENCE [LARGE SCALE GENOMIC DNA]</scope>
    <source>
        <strain evidence="2 3">CV1</strain>
        <plasmid evidence="2 3">unnamed1</plasmid>
    </source>
</reference>
<keyword evidence="1" id="KW-0812">Transmembrane</keyword>
<dbReference type="KEGG" id="ksc:CD178_03131"/>
<evidence type="ECO:0000256" key="1">
    <source>
        <dbReference type="SAM" id="Phobius"/>
    </source>
</evidence>
<keyword evidence="1" id="KW-1133">Transmembrane helix</keyword>
<name>A0A347WG82_9PROT</name>
<keyword evidence="1" id="KW-0472">Membrane</keyword>
<geneLocation type="plasmid" evidence="2 3">
    <name>unnamed1</name>
</geneLocation>
<dbReference type="Proteomes" id="UP000264120">
    <property type="component" value="Plasmid unnamed1"/>
</dbReference>
<keyword evidence="3" id="KW-1185">Reference proteome</keyword>
<organism evidence="2 3">
    <name type="scientific">Komagataeibacter saccharivorans</name>
    <dbReference type="NCBI Taxonomy" id="265959"/>
    <lineage>
        <taxon>Bacteria</taxon>
        <taxon>Pseudomonadati</taxon>
        <taxon>Pseudomonadota</taxon>
        <taxon>Alphaproteobacteria</taxon>
        <taxon>Acetobacterales</taxon>
        <taxon>Acetobacteraceae</taxon>
        <taxon>Komagataeibacter</taxon>
    </lineage>
</organism>
<keyword evidence="2" id="KW-0614">Plasmid</keyword>